<dbReference type="InterPro" id="IPR051935">
    <property type="entry name" value="HSDL2"/>
</dbReference>
<dbReference type="SUPFAM" id="SSF51735">
    <property type="entry name" value="NAD(P)-binding Rossmann-fold domains"/>
    <property type="match status" value="1"/>
</dbReference>
<dbReference type="PANTHER" id="PTHR42808">
    <property type="entry name" value="HYDROXYSTEROID DEHYDROGENASE-LIKE PROTEIN 2"/>
    <property type="match status" value="1"/>
</dbReference>
<dbReference type="InterPro" id="IPR036291">
    <property type="entry name" value="NAD(P)-bd_dom_sf"/>
</dbReference>
<comment type="caution">
    <text evidence="6">The sequence shown here is derived from an EMBL/GenBank/DDBJ whole genome shotgun (WGS) entry which is preliminary data.</text>
</comment>
<organism evidence="6 7">
    <name type="scientific">Pseudonocardia bannensis</name>
    <dbReference type="NCBI Taxonomy" id="630973"/>
    <lineage>
        <taxon>Bacteria</taxon>
        <taxon>Bacillati</taxon>
        <taxon>Actinomycetota</taxon>
        <taxon>Actinomycetes</taxon>
        <taxon>Pseudonocardiales</taxon>
        <taxon>Pseudonocardiaceae</taxon>
        <taxon>Pseudonocardia</taxon>
    </lineage>
</organism>
<name>A0A848DE55_9PSEU</name>
<keyword evidence="5" id="KW-0576">Peroxisome</keyword>
<dbReference type="PRINTS" id="PR00081">
    <property type="entry name" value="GDHRDH"/>
</dbReference>
<dbReference type="Gene3D" id="3.40.50.720">
    <property type="entry name" value="NAD(P)-binding Rossmann-like Domain"/>
    <property type="match status" value="1"/>
</dbReference>
<dbReference type="Proteomes" id="UP000586918">
    <property type="component" value="Unassembled WGS sequence"/>
</dbReference>
<evidence type="ECO:0000256" key="3">
    <source>
        <dbReference type="ARBA" id="ARBA00022857"/>
    </source>
</evidence>
<protein>
    <submittedName>
        <fullName evidence="6">NAD(P)-dependent oxidoreductase</fullName>
    </submittedName>
</protein>
<proteinExistence type="inferred from homology"/>
<accession>A0A848DE55</accession>
<keyword evidence="3" id="KW-0521">NADP</keyword>
<evidence type="ECO:0000313" key="6">
    <source>
        <dbReference type="EMBL" id="NMH90855.1"/>
    </source>
</evidence>
<dbReference type="RefSeq" id="WP_169410348.1">
    <property type="nucleotide sequence ID" value="NZ_JAAXKZ010000009.1"/>
</dbReference>
<dbReference type="FunFam" id="3.40.50.720:FF:000301">
    <property type="entry name" value="Hydroxysteroid dehydrogenase like 2"/>
    <property type="match status" value="1"/>
</dbReference>
<evidence type="ECO:0000256" key="1">
    <source>
        <dbReference type="ARBA" id="ARBA00004275"/>
    </source>
</evidence>
<dbReference type="Pfam" id="PF00106">
    <property type="entry name" value="adh_short"/>
    <property type="match status" value="1"/>
</dbReference>
<comment type="similarity">
    <text evidence="2">Belongs to the short-chain dehydrogenases/reductases (SDR) family.</text>
</comment>
<dbReference type="GO" id="GO:0016491">
    <property type="term" value="F:oxidoreductase activity"/>
    <property type="evidence" value="ECO:0007669"/>
    <property type="project" value="UniProtKB-KW"/>
</dbReference>
<keyword evidence="7" id="KW-1185">Reference proteome</keyword>
<evidence type="ECO:0000256" key="4">
    <source>
        <dbReference type="ARBA" id="ARBA00023002"/>
    </source>
</evidence>
<dbReference type="PANTHER" id="PTHR42808:SF3">
    <property type="entry name" value="HYDROXYSTEROID DEHYDROGENASE-LIKE PROTEIN 2"/>
    <property type="match status" value="1"/>
</dbReference>
<dbReference type="AlphaFoldDB" id="A0A848DE55"/>
<evidence type="ECO:0000256" key="2">
    <source>
        <dbReference type="ARBA" id="ARBA00006484"/>
    </source>
</evidence>
<keyword evidence="4" id="KW-0560">Oxidoreductase</keyword>
<evidence type="ECO:0000256" key="5">
    <source>
        <dbReference type="ARBA" id="ARBA00023140"/>
    </source>
</evidence>
<comment type="subcellular location">
    <subcellularLocation>
        <location evidence="1">Peroxisome</location>
    </subcellularLocation>
</comment>
<sequence length="278" mass="28909">MTQSDPGALQGRTIIMSGGSRGIGLAIAVAAGRHGANVALLAKTDQPDPRLPGTVHTAVEEIEAAGGKAVAVVGDVRKEEDVARAVATAAEHFGGIDIVVNNASALNTAGTADLTPKRYDLMQQINSRGTFLLTSTALPHLRASDHARILTLSPPINLAPHWLGRFPAYMLSKYGMSLLTLGWAAEFADAGIAANCLWPQTTIATAAVINLLGGEQAAARSRTPEIMADAAVAVLSRPAHVTGRTFIDIDVLAEDGITDLSPYGGGDDPELDFFVDPS</sequence>
<dbReference type="InterPro" id="IPR002347">
    <property type="entry name" value="SDR_fam"/>
</dbReference>
<gene>
    <name evidence="6" type="ORF">HF519_04495</name>
</gene>
<dbReference type="NCBIfam" id="NF006133">
    <property type="entry name" value="PRK08278.1"/>
    <property type="match status" value="1"/>
</dbReference>
<reference evidence="6 7" key="1">
    <citation type="submission" date="2020-04" db="EMBL/GenBank/DDBJ databases">
        <authorList>
            <person name="Klaysubun C."/>
            <person name="Duangmal K."/>
            <person name="Lipun K."/>
        </authorList>
    </citation>
    <scope>NUCLEOTIDE SEQUENCE [LARGE SCALE GENOMIC DNA]</scope>
    <source>
        <strain evidence="6 7">DSM 45300</strain>
    </source>
</reference>
<dbReference type="EMBL" id="JAAXKZ010000009">
    <property type="protein sequence ID" value="NMH90855.1"/>
    <property type="molecule type" value="Genomic_DNA"/>
</dbReference>
<evidence type="ECO:0000313" key="7">
    <source>
        <dbReference type="Proteomes" id="UP000586918"/>
    </source>
</evidence>